<proteinExistence type="predicted"/>
<dbReference type="EMBL" id="JAPDGR010000180">
    <property type="protein sequence ID" value="KAJ2994249.1"/>
    <property type="molecule type" value="Genomic_DNA"/>
</dbReference>
<organism evidence="1 2">
    <name type="scientific">Xylaria curta</name>
    <dbReference type="NCBI Taxonomy" id="42375"/>
    <lineage>
        <taxon>Eukaryota</taxon>
        <taxon>Fungi</taxon>
        <taxon>Dikarya</taxon>
        <taxon>Ascomycota</taxon>
        <taxon>Pezizomycotina</taxon>
        <taxon>Sordariomycetes</taxon>
        <taxon>Xylariomycetidae</taxon>
        <taxon>Xylariales</taxon>
        <taxon>Xylariaceae</taxon>
        <taxon>Xylaria</taxon>
    </lineage>
</organism>
<keyword evidence="2" id="KW-1185">Reference proteome</keyword>
<gene>
    <name evidence="1" type="ORF">NUW58_g1604</name>
</gene>
<comment type="caution">
    <text evidence="1">The sequence shown here is derived from an EMBL/GenBank/DDBJ whole genome shotgun (WGS) entry which is preliminary data.</text>
</comment>
<protein>
    <submittedName>
        <fullName evidence="1">Uncharacterized protein</fullName>
    </submittedName>
</protein>
<accession>A0ACC1PJJ2</accession>
<sequence length="466" mass="51559">MTSLVTDLLVNPVLRQARRFSLSRSSFASDLPENGSPQRIPQACPHSQQDDAISETEEDSSLRADPRDSSSSRPSSRSSVLTSPHMNAGHVDEDSSRPSNITIPTESVISTVNSDARVSRTRGDSSYSERSNMSTAEPPSSPFMRNRSPLPEDDGMGLLRKRILEIQALEISPSDKARLMHQLLIEGYTNSQPRVQLEQPLSPTSPMSSEKRVSQSHGPLESFKFWQKMLDDAQSAEEFALTDRDLEPTFVPKEPLVGSTGSADVESDDEKLLGCEHYRRNVKKQCSACGRWYPCRFCHDKAEDHNLVRKETRNMLCLDAEAIENDLVGRSAQASDLPSLGNPDAITMDGTVRDMRRRHSSTVTGSAVVDVELNSFSIDRLARSVSPVPTPGRSLHTSMVGGYFDLEEESDGDIFGFWSRLPRSLTSNDEDDDGAESSDDMASDEEIGDDEGEESEDDDFELLGHR</sequence>
<name>A0ACC1PJJ2_9PEZI</name>
<evidence type="ECO:0000313" key="2">
    <source>
        <dbReference type="Proteomes" id="UP001143856"/>
    </source>
</evidence>
<reference evidence="1" key="1">
    <citation type="submission" date="2022-10" db="EMBL/GenBank/DDBJ databases">
        <title>Genome Sequence of Xylaria curta.</title>
        <authorList>
            <person name="Buettner E."/>
        </authorList>
    </citation>
    <scope>NUCLEOTIDE SEQUENCE</scope>
    <source>
        <strain evidence="1">Babe10</strain>
    </source>
</reference>
<dbReference type="Proteomes" id="UP001143856">
    <property type="component" value="Unassembled WGS sequence"/>
</dbReference>
<evidence type="ECO:0000313" key="1">
    <source>
        <dbReference type="EMBL" id="KAJ2994249.1"/>
    </source>
</evidence>